<organism evidence="5 6">
    <name type="scientific">Klebsormidium nitens</name>
    <name type="common">Green alga</name>
    <name type="synonym">Ulothrix nitens</name>
    <dbReference type="NCBI Taxonomy" id="105231"/>
    <lineage>
        <taxon>Eukaryota</taxon>
        <taxon>Viridiplantae</taxon>
        <taxon>Streptophyta</taxon>
        <taxon>Klebsormidiophyceae</taxon>
        <taxon>Klebsormidiales</taxon>
        <taxon>Klebsormidiaceae</taxon>
        <taxon>Klebsormidium</taxon>
    </lineage>
</organism>
<dbReference type="Pfam" id="PF13041">
    <property type="entry name" value="PPR_2"/>
    <property type="match status" value="2"/>
</dbReference>
<dbReference type="InterPro" id="IPR002885">
    <property type="entry name" value="PPR_rpt"/>
</dbReference>
<dbReference type="AlphaFoldDB" id="A0A0U9HU85"/>
<keyword evidence="2" id="KW-0677">Repeat</keyword>
<dbReference type="InterPro" id="IPR011990">
    <property type="entry name" value="TPR-like_helical_dom_sf"/>
</dbReference>
<gene>
    <name evidence="5" type="ORF">KFL_000680340</name>
</gene>
<dbReference type="PANTHER" id="PTHR47447:SF17">
    <property type="entry name" value="OS12G0638900 PROTEIN"/>
    <property type="match status" value="1"/>
</dbReference>
<name>A0A0U9HU85_KLENI</name>
<dbReference type="STRING" id="105231.A0A0U9HU85"/>
<feature type="repeat" description="PPR" evidence="3">
    <location>
        <begin position="203"/>
        <end position="237"/>
    </location>
</feature>
<accession>A0A0U9HU85</accession>
<comment type="similarity">
    <text evidence="1">Belongs to the PPR family. P subfamily.</text>
</comment>
<dbReference type="Gene3D" id="1.25.40.10">
    <property type="entry name" value="Tetratricopeptide repeat domain"/>
    <property type="match status" value="2"/>
</dbReference>
<dbReference type="PANTHER" id="PTHR47447">
    <property type="entry name" value="OS03G0856100 PROTEIN"/>
    <property type="match status" value="1"/>
</dbReference>
<feature type="repeat" description="PPR" evidence="3">
    <location>
        <begin position="308"/>
        <end position="342"/>
    </location>
</feature>
<feature type="compositionally biased region" description="Basic residues" evidence="4">
    <location>
        <begin position="1"/>
        <end position="12"/>
    </location>
</feature>
<dbReference type="Proteomes" id="UP000054558">
    <property type="component" value="Unassembled WGS sequence"/>
</dbReference>
<proteinExistence type="inferred from homology"/>
<dbReference type="OMA" id="MAYTMCK"/>
<evidence type="ECO:0000256" key="1">
    <source>
        <dbReference type="ARBA" id="ARBA00007626"/>
    </source>
</evidence>
<dbReference type="OrthoDB" id="185373at2759"/>
<keyword evidence="6" id="KW-1185">Reference proteome</keyword>
<dbReference type="NCBIfam" id="TIGR00756">
    <property type="entry name" value="PPR"/>
    <property type="match status" value="3"/>
</dbReference>
<dbReference type="EMBL" id="DF237017">
    <property type="protein sequence ID" value="GAQ81017.1"/>
    <property type="molecule type" value="Genomic_DNA"/>
</dbReference>
<protein>
    <submittedName>
        <fullName evidence="5">Putative Pentatricopeptide repeat domain containing protein</fullName>
    </submittedName>
</protein>
<evidence type="ECO:0000256" key="3">
    <source>
        <dbReference type="PROSITE-ProRule" id="PRU00708"/>
    </source>
</evidence>
<feature type="compositionally biased region" description="Basic and acidic residues" evidence="4">
    <location>
        <begin position="44"/>
        <end position="63"/>
    </location>
</feature>
<evidence type="ECO:0000256" key="2">
    <source>
        <dbReference type="ARBA" id="ARBA00022737"/>
    </source>
</evidence>
<feature type="region of interest" description="Disordered" evidence="4">
    <location>
        <begin position="1"/>
        <end position="93"/>
    </location>
</feature>
<evidence type="ECO:0000256" key="4">
    <source>
        <dbReference type="SAM" id="MobiDB-lite"/>
    </source>
</evidence>
<reference evidence="5 6" key="1">
    <citation type="journal article" date="2014" name="Nat. Commun.">
        <title>Klebsormidium flaccidum genome reveals primary factors for plant terrestrial adaptation.</title>
        <authorList>
            <person name="Hori K."/>
            <person name="Maruyama F."/>
            <person name="Fujisawa T."/>
            <person name="Togashi T."/>
            <person name="Yamamoto N."/>
            <person name="Seo M."/>
            <person name="Sato S."/>
            <person name="Yamada T."/>
            <person name="Mori H."/>
            <person name="Tajima N."/>
            <person name="Moriyama T."/>
            <person name="Ikeuchi M."/>
            <person name="Watanabe M."/>
            <person name="Wada H."/>
            <person name="Kobayashi K."/>
            <person name="Saito M."/>
            <person name="Masuda T."/>
            <person name="Sasaki-Sekimoto Y."/>
            <person name="Mashiguchi K."/>
            <person name="Awai K."/>
            <person name="Shimojima M."/>
            <person name="Masuda S."/>
            <person name="Iwai M."/>
            <person name="Nobusawa T."/>
            <person name="Narise T."/>
            <person name="Kondo S."/>
            <person name="Saito H."/>
            <person name="Sato R."/>
            <person name="Murakawa M."/>
            <person name="Ihara Y."/>
            <person name="Oshima-Yamada Y."/>
            <person name="Ohtaka K."/>
            <person name="Satoh M."/>
            <person name="Sonobe K."/>
            <person name="Ishii M."/>
            <person name="Ohtani R."/>
            <person name="Kanamori-Sato M."/>
            <person name="Honoki R."/>
            <person name="Miyazaki D."/>
            <person name="Mochizuki H."/>
            <person name="Umetsu J."/>
            <person name="Higashi K."/>
            <person name="Shibata D."/>
            <person name="Kamiya Y."/>
            <person name="Sato N."/>
            <person name="Nakamura Y."/>
            <person name="Tabata S."/>
            <person name="Ida S."/>
            <person name="Kurokawa K."/>
            <person name="Ohta H."/>
        </authorList>
    </citation>
    <scope>NUCLEOTIDE SEQUENCE [LARGE SCALE GENOMIC DNA]</scope>
    <source>
        <strain evidence="5 6">NIES-2285</strain>
    </source>
</reference>
<evidence type="ECO:0000313" key="6">
    <source>
        <dbReference type="Proteomes" id="UP000054558"/>
    </source>
</evidence>
<feature type="repeat" description="PPR" evidence="3">
    <location>
        <begin position="238"/>
        <end position="272"/>
    </location>
</feature>
<sequence>MPAVRHRNRKGFHLTPPQCSTSAREHLQPPEAARTDSIAGDTKPNGERSDGYAPKSSDDEGRASRNGGASTSGRGGQQTRRPPVTWRRRKADEPLGWRAGLPKEVVETMALLRRERDPETVKALLLRLERVSRGLVVNTLDEFERRGEARCCIMVLRFILDQGNYWHESKLVNKVTSLLVRLKSWTALDALLEEVRTQRVELDVPTYNSLLKGYAASQRPEQAVKLLEEMTAAGLQPDAITYSGLMSAYVKAGDIGSAARLLDDMKASGVRPNAFHFSLLVHAYARADDLLGGLAIASKMADEKVLPDRVLYNSLINLHCKAGSPLEALELLKEMTEIGLHPNNTSYTKVLEGLAKLGQGAEAEEVLKLAATGSLQPSLSMYSLVARAHTKSDDLAAARGVLRRVIDAGITLDPDHIAFGTFGFLVREYVRKGDVGTAEDVLQQIRTACASNNGGAIGLLQALVDESKTATQVQVI</sequence>
<feature type="compositionally biased region" description="Polar residues" evidence="4">
    <location>
        <begin position="67"/>
        <end position="80"/>
    </location>
</feature>
<dbReference type="PROSITE" id="PS51375">
    <property type="entry name" value="PPR"/>
    <property type="match status" value="3"/>
</dbReference>
<evidence type="ECO:0000313" key="5">
    <source>
        <dbReference type="EMBL" id="GAQ81017.1"/>
    </source>
</evidence>